<feature type="region of interest" description="Disordered" evidence="1">
    <location>
        <begin position="1"/>
        <end position="31"/>
    </location>
</feature>
<dbReference type="AlphaFoldDB" id="A0A9W6IXG2"/>
<comment type="caution">
    <text evidence="3">The sequence shown here is derived from an EMBL/GenBank/DDBJ whole genome shotgun (WGS) entry which is preliminary data.</text>
</comment>
<evidence type="ECO:0000313" key="4">
    <source>
        <dbReference type="Proteomes" id="UP001143372"/>
    </source>
</evidence>
<evidence type="ECO:0000313" key="3">
    <source>
        <dbReference type="EMBL" id="GLK66960.1"/>
    </source>
</evidence>
<reference evidence="3" key="2">
    <citation type="submission" date="2023-01" db="EMBL/GenBank/DDBJ databases">
        <authorList>
            <person name="Sun Q."/>
            <person name="Evtushenko L."/>
        </authorList>
    </citation>
    <scope>NUCLEOTIDE SEQUENCE</scope>
    <source>
        <strain evidence="3">VKM B-2347</strain>
    </source>
</reference>
<feature type="domain" description="HTH marR-type" evidence="2">
    <location>
        <begin position="48"/>
        <end position="177"/>
    </location>
</feature>
<feature type="compositionally biased region" description="Low complexity" evidence="1">
    <location>
        <begin position="12"/>
        <end position="28"/>
    </location>
</feature>
<feature type="compositionally biased region" description="Basic and acidic residues" evidence="1">
    <location>
        <begin position="1"/>
        <end position="11"/>
    </location>
</feature>
<dbReference type="SMART" id="SM00347">
    <property type="entry name" value="HTH_MARR"/>
    <property type="match status" value="1"/>
</dbReference>
<dbReference type="Pfam" id="PF01047">
    <property type="entry name" value="MarR"/>
    <property type="match status" value="1"/>
</dbReference>
<dbReference type="PROSITE" id="PS50995">
    <property type="entry name" value="HTH_MARR_2"/>
    <property type="match status" value="1"/>
</dbReference>
<dbReference type="GO" id="GO:0006950">
    <property type="term" value="P:response to stress"/>
    <property type="evidence" value="ECO:0007669"/>
    <property type="project" value="TreeGrafter"/>
</dbReference>
<dbReference type="Gene3D" id="1.10.10.10">
    <property type="entry name" value="Winged helix-like DNA-binding domain superfamily/Winged helix DNA-binding domain"/>
    <property type="match status" value="1"/>
</dbReference>
<dbReference type="InterPro" id="IPR036388">
    <property type="entry name" value="WH-like_DNA-bd_sf"/>
</dbReference>
<dbReference type="InterPro" id="IPR036390">
    <property type="entry name" value="WH_DNA-bd_sf"/>
</dbReference>
<gene>
    <name evidence="3" type="ORF">GCM10008179_05980</name>
</gene>
<dbReference type="RefSeq" id="WP_271167217.1">
    <property type="nucleotide sequence ID" value="NZ_BSFI01000002.1"/>
</dbReference>
<dbReference type="PRINTS" id="PR00598">
    <property type="entry name" value="HTHMARR"/>
</dbReference>
<dbReference type="SUPFAM" id="SSF46785">
    <property type="entry name" value="Winged helix' DNA-binding domain"/>
    <property type="match status" value="1"/>
</dbReference>
<proteinExistence type="predicted"/>
<sequence length="190" mass="20797">MTSGSKAHDVITKATKASGARAKRATAAETDRHGPDLEWRLRELQDRPGFLIRRLHQIHVALFLEECAAEGVTPVQYSVLTALDQMGGAEQVALSLAVGLDRTNIADVLKRLEQRALVARRVAPEDRRMKIATLTDAGRELLGRVEAGAARAHDRTIAALPPAEQEQFLGQMRILVRAYGELSRSPVSFA</sequence>
<keyword evidence="4" id="KW-1185">Reference proteome</keyword>
<accession>A0A9W6IXG2</accession>
<evidence type="ECO:0000259" key="2">
    <source>
        <dbReference type="PROSITE" id="PS50995"/>
    </source>
</evidence>
<dbReference type="GO" id="GO:0003700">
    <property type="term" value="F:DNA-binding transcription factor activity"/>
    <property type="evidence" value="ECO:0007669"/>
    <property type="project" value="InterPro"/>
</dbReference>
<dbReference type="PANTHER" id="PTHR33164">
    <property type="entry name" value="TRANSCRIPTIONAL REGULATOR, MARR FAMILY"/>
    <property type="match status" value="1"/>
</dbReference>
<dbReference type="EMBL" id="BSFI01000002">
    <property type="protein sequence ID" value="GLK66960.1"/>
    <property type="molecule type" value="Genomic_DNA"/>
</dbReference>
<evidence type="ECO:0000256" key="1">
    <source>
        <dbReference type="SAM" id="MobiDB-lite"/>
    </source>
</evidence>
<dbReference type="InterPro" id="IPR039422">
    <property type="entry name" value="MarR/SlyA-like"/>
</dbReference>
<reference evidence="3" key="1">
    <citation type="journal article" date="2014" name="Int. J. Syst. Evol. Microbiol.">
        <title>Complete genome sequence of Corynebacterium casei LMG S-19264T (=DSM 44701T), isolated from a smear-ripened cheese.</title>
        <authorList>
            <consortium name="US DOE Joint Genome Institute (JGI-PGF)"/>
            <person name="Walter F."/>
            <person name="Albersmeier A."/>
            <person name="Kalinowski J."/>
            <person name="Ruckert C."/>
        </authorList>
    </citation>
    <scope>NUCLEOTIDE SEQUENCE</scope>
    <source>
        <strain evidence="3">VKM B-2347</strain>
    </source>
</reference>
<dbReference type="Proteomes" id="UP001143372">
    <property type="component" value="Unassembled WGS sequence"/>
</dbReference>
<organism evidence="3 4">
    <name type="scientific">Hansschlegelia plantiphila</name>
    <dbReference type="NCBI Taxonomy" id="374655"/>
    <lineage>
        <taxon>Bacteria</taxon>
        <taxon>Pseudomonadati</taxon>
        <taxon>Pseudomonadota</taxon>
        <taxon>Alphaproteobacteria</taxon>
        <taxon>Hyphomicrobiales</taxon>
        <taxon>Methylopilaceae</taxon>
        <taxon>Hansschlegelia</taxon>
    </lineage>
</organism>
<dbReference type="PANTHER" id="PTHR33164:SF95">
    <property type="entry name" value="TRANSCRIPTIONAL REGULATOR"/>
    <property type="match status" value="1"/>
</dbReference>
<dbReference type="InterPro" id="IPR000835">
    <property type="entry name" value="HTH_MarR-typ"/>
</dbReference>
<name>A0A9W6IXG2_9HYPH</name>
<protein>
    <submittedName>
        <fullName evidence="3">MarR family transcriptional regulator</fullName>
    </submittedName>
</protein>